<dbReference type="OrthoDB" id="4214127at2"/>
<evidence type="ECO:0000313" key="4">
    <source>
        <dbReference type="EMBL" id="QCN88179.1"/>
    </source>
</evidence>
<dbReference type="AlphaFoldDB" id="A0A3Q9KQR4"/>
<dbReference type="RefSeq" id="WP_127177854.1">
    <property type="nucleotide sequence ID" value="NZ_CP029078.1"/>
</dbReference>
<evidence type="ECO:0000313" key="6">
    <source>
        <dbReference type="Proteomes" id="UP000501753"/>
    </source>
</evidence>
<feature type="chain" id="PRO_5043467300" description="DUF3558 domain-containing protein" evidence="2">
    <location>
        <begin position="23"/>
        <end position="237"/>
    </location>
</feature>
<evidence type="ECO:0000313" key="3">
    <source>
        <dbReference type="EMBL" id="AZS84970.1"/>
    </source>
</evidence>
<feature type="signal peptide" evidence="2">
    <location>
        <begin position="1"/>
        <end position="22"/>
    </location>
</feature>
<proteinExistence type="predicted"/>
<keyword evidence="2" id="KW-0732">Signal</keyword>
<dbReference type="PROSITE" id="PS51257">
    <property type="entry name" value="PROKAR_LIPOPROTEIN"/>
    <property type="match status" value="1"/>
</dbReference>
<gene>
    <name evidence="4" type="ORF">DDJ31_27065</name>
    <name evidence="3" type="ORF">ELQ87_12240</name>
</gene>
<evidence type="ECO:0000256" key="1">
    <source>
        <dbReference type="SAM" id="MobiDB-lite"/>
    </source>
</evidence>
<reference evidence="4 6" key="1">
    <citation type="submission" date="2018-04" db="EMBL/GenBank/DDBJ databases">
        <title>Complete genome sequences of Streptomyces griseoviridis K61 and characterization of antagonistic properties of biological control agents.</title>
        <authorList>
            <person name="Mariita R.M."/>
            <person name="Sello J.K."/>
        </authorList>
    </citation>
    <scope>NUCLEOTIDE SEQUENCE [LARGE SCALE GENOMIC DNA]</scope>
    <source>
        <strain evidence="4 6">K61</strain>
    </source>
</reference>
<feature type="compositionally biased region" description="Low complexity" evidence="1">
    <location>
        <begin position="45"/>
        <end position="55"/>
    </location>
</feature>
<evidence type="ECO:0000256" key="2">
    <source>
        <dbReference type="SAM" id="SignalP"/>
    </source>
</evidence>
<sequence length="237" mass="23869">MPKQPVASAALLVLSAVLCVVATGCAGGTAATEATATPRAHDDSAAVAGGPAASGRESGNRAGNGWTLTAPDSAAGLARFRPPAAPLAKLTGALDRTAAELGITGSAVEAVYDDPGQGGYLVFAGLNGSGYDPSTLKRMDQVPATRQDGTGDRITQDWQPTATGDHGGQAGCQETMIGSGGLAALSSSCLWLTPTTFGLVTYYPNTRSDHFLTNTPAGVVAPLMRKVRDAVERPAGS</sequence>
<dbReference type="KEGG" id="sgd:ELQ87_12240"/>
<evidence type="ECO:0008006" key="7">
    <source>
        <dbReference type="Google" id="ProtNLM"/>
    </source>
</evidence>
<name>A0A3Q9KQR4_STRGD</name>
<dbReference type="Proteomes" id="UP000501753">
    <property type="component" value="Chromosome"/>
</dbReference>
<feature type="region of interest" description="Disordered" evidence="1">
    <location>
        <begin position="145"/>
        <end position="168"/>
    </location>
</feature>
<dbReference type="Proteomes" id="UP000271291">
    <property type="component" value="Chromosome"/>
</dbReference>
<protein>
    <recommendedName>
        <fullName evidence="7">DUF3558 domain-containing protein</fullName>
    </recommendedName>
</protein>
<evidence type="ECO:0000313" key="5">
    <source>
        <dbReference type="Proteomes" id="UP000271291"/>
    </source>
</evidence>
<reference evidence="3 5" key="2">
    <citation type="submission" date="2018-12" db="EMBL/GenBank/DDBJ databases">
        <title>Streptomyces griseoviridis F1-27 complete genome.</title>
        <authorList>
            <person name="Mariita R.M."/>
            <person name="Sello J.K."/>
        </authorList>
    </citation>
    <scope>NUCLEOTIDE SEQUENCE [LARGE SCALE GENOMIC DNA]</scope>
    <source>
        <strain evidence="3 5">F1-27</strain>
    </source>
</reference>
<accession>A0A3Q9KQR4</accession>
<dbReference type="EMBL" id="CP034687">
    <property type="protein sequence ID" value="AZS84970.1"/>
    <property type="molecule type" value="Genomic_DNA"/>
</dbReference>
<dbReference type="EMBL" id="CP029078">
    <property type="protein sequence ID" value="QCN88179.1"/>
    <property type="molecule type" value="Genomic_DNA"/>
</dbReference>
<organism evidence="3 5">
    <name type="scientific">Streptomyces griseoviridis</name>
    <dbReference type="NCBI Taxonomy" id="45398"/>
    <lineage>
        <taxon>Bacteria</taxon>
        <taxon>Bacillati</taxon>
        <taxon>Actinomycetota</taxon>
        <taxon>Actinomycetes</taxon>
        <taxon>Kitasatosporales</taxon>
        <taxon>Streptomycetaceae</taxon>
        <taxon>Streptomyces</taxon>
    </lineage>
</organism>
<feature type="region of interest" description="Disordered" evidence="1">
    <location>
        <begin position="33"/>
        <end position="67"/>
    </location>
</feature>
<keyword evidence="6" id="KW-1185">Reference proteome</keyword>